<dbReference type="OrthoDB" id="5687293at2"/>
<organism evidence="1 2">
    <name type="scientific">Caviibacterium pharyngocola</name>
    <dbReference type="NCBI Taxonomy" id="28159"/>
    <lineage>
        <taxon>Bacteria</taxon>
        <taxon>Pseudomonadati</taxon>
        <taxon>Pseudomonadota</taxon>
        <taxon>Gammaproteobacteria</taxon>
        <taxon>Pasteurellales</taxon>
        <taxon>Pasteurellaceae</taxon>
        <taxon>Caviibacterium</taxon>
    </lineage>
</organism>
<accession>A0A2M8RU30</accession>
<dbReference type="EMBL" id="PHGZ01000021">
    <property type="protein sequence ID" value="PJG82392.1"/>
    <property type="molecule type" value="Genomic_DNA"/>
</dbReference>
<gene>
    <name evidence="1" type="ORF">CVP04_09445</name>
</gene>
<keyword evidence="2" id="KW-1185">Reference proteome</keyword>
<evidence type="ECO:0008006" key="3">
    <source>
        <dbReference type="Google" id="ProtNLM"/>
    </source>
</evidence>
<reference evidence="1 2" key="1">
    <citation type="submission" date="2017-11" db="EMBL/GenBank/DDBJ databases">
        <title>Reclassification of Bisgaard taxon 5 as Caviibacterium pharyngocola gen. nov., sp. nov.</title>
        <authorList>
            <person name="Christensen H."/>
        </authorList>
    </citation>
    <scope>NUCLEOTIDE SEQUENCE [LARGE SCALE GENOMIC DNA]</scope>
    <source>
        <strain evidence="1 2">7_3</strain>
    </source>
</reference>
<name>A0A2M8RU30_9PAST</name>
<dbReference type="AlphaFoldDB" id="A0A2M8RU30"/>
<proteinExistence type="predicted"/>
<sequence>MWKAFEIEGKTEHKSYHHSIVTAFSHALRRLKEKGIVERQELREKPSVKVIRWRLKEIGM</sequence>
<protein>
    <recommendedName>
        <fullName evidence="3">MarR family transcriptional regulator</fullName>
    </recommendedName>
</protein>
<dbReference type="Proteomes" id="UP000230282">
    <property type="component" value="Unassembled WGS sequence"/>
</dbReference>
<evidence type="ECO:0000313" key="1">
    <source>
        <dbReference type="EMBL" id="PJG82392.1"/>
    </source>
</evidence>
<comment type="caution">
    <text evidence="1">The sequence shown here is derived from an EMBL/GenBank/DDBJ whole genome shotgun (WGS) entry which is preliminary data.</text>
</comment>
<evidence type="ECO:0000313" key="2">
    <source>
        <dbReference type="Proteomes" id="UP000230282"/>
    </source>
</evidence>